<keyword evidence="2" id="KW-1185">Reference proteome</keyword>
<dbReference type="PATRIC" id="fig|710685.3.peg.490"/>
<dbReference type="KEGG" id="mrh:MycrhN_0488"/>
<dbReference type="HOGENOM" id="CLU_059533_0_0_11"/>
<dbReference type="InterPro" id="IPR036188">
    <property type="entry name" value="FAD/NAD-bd_sf"/>
</dbReference>
<protein>
    <submittedName>
        <fullName evidence="1">FAD binding protein</fullName>
    </submittedName>
</protein>
<sequence length="296" mass="32189">MLEVHRQVEFAPHPAGDDELVDVLCIGAGLAGLAAAIAAADAGQSVFVAEPRRLSLQGGAVTEAETWATVIRRYWGADEVDEPTVEYLHKLTCDLEPPRRSHPHNELPIGSVESFDESTFDPRKPVPPFYGHEMADWARDCLTSPYGLVFSRLTPVSMSQVRMQDGAMIRAGVVAQIPQTRRSGMTLRQWLQDMAKERGVTVHSSCAVERLLFSDGHPTGAVLETADGIREVRARSGVLMGTSNSTADDVIARYPASILLDGRLSLVSRSASRFARLELLTTVANVNACELQGRLA</sequence>
<dbReference type="AlphaFoldDB" id="G8RL64"/>
<dbReference type="SUPFAM" id="SSF51905">
    <property type="entry name" value="FAD/NAD(P)-binding domain"/>
    <property type="match status" value="1"/>
</dbReference>
<dbReference type="Pfam" id="PF12831">
    <property type="entry name" value="FAD_oxidored"/>
    <property type="match status" value="1"/>
</dbReference>
<reference evidence="1 2" key="1">
    <citation type="submission" date="2011-12" db="EMBL/GenBank/DDBJ databases">
        <title>Complete sequence of Mycobacterium rhodesiae NBB3.</title>
        <authorList>
            <consortium name="US DOE Joint Genome Institute"/>
            <person name="Lucas S."/>
            <person name="Han J."/>
            <person name="Lapidus A."/>
            <person name="Cheng J.-F."/>
            <person name="Goodwin L."/>
            <person name="Pitluck S."/>
            <person name="Peters L."/>
            <person name="Mikhailova N."/>
            <person name="Gu W."/>
            <person name="Detter J.C."/>
            <person name="Han C."/>
            <person name="Tapia R."/>
            <person name="Land M."/>
            <person name="Hauser L."/>
            <person name="Kyrpides N."/>
            <person name="Ivanova N."/>
            <person name="Pagani I."/>
            <person name="Mattes T."/>
            <person name="Holmes A."/>
            <person name="Rutledge P."/>
            <person name="Paulsen I."/>
            <person name="Coleman N."/>
            <person name="Woyke T."/>
        </authorList>
    </citation>
    <scope>NUCLEOTIDE SEQUENCE [LARGE SCALE GENOMIC DNA]</scope>
    <source>
        <strain evidence="1 2">NBB3</strain>
    </source>
</reference>
<dbReference type="GO" id="GO:0016491">
    <property type="term" value="F:oxidoreductase activity"/>
    <property type="evidence" value="ECO:0007669"/>
    <property type="project" value="UniProtKB-KW"/>
</dbReference>
<evidence type="ECO:0000313" key="2">
    <source>
        <dbReference type="Proteomes" id="UP000005442"/>
    </source>
</evidence>
<evidence type="ECO:0000313" key="1">
    <source>
        <dbReference type="EMBL" id="AEV71126.1"/>
    </source>
</evidence>
<accession>G8RL64</accession>
<dbReference type="EMBL" id="CP003169">
    <property type="protein sequence ID" value="AEV71126.1"/>
    <property type="molecule type" value="Genomic_DNA"/>
</dbReference>
<name>G8RL64_MYCRN</name>
<dbReference type="Proteomes" id="UP000005442">
    <property type="component" value="Chromosome"/>
</dbReference>
<dbReference type="Gene3D" id="3.50.50.60">
    <property type="entry name" value="FAD/NAD(P)-binding domain"/>
    <property type="match status" value="1"/>
</dbReference>
<proteinExistence type="predicted"/>
<gene>
    <name evidence="1" type="ordered locus">MycrhN_0488</name>
</gene>
<dbReference type="eggNOG" id="ENOG5030UVZ">
    <property type="taxonomic scope" value="Bacteria"/>
</dbReference>
<organism evidence="1 2">
    <name type="scientific">Mycolicibacterium rhodesiae (strain NBB3)</name>
    <name type="common">Mycobacterium rhodesiae</name>
    <dbReference type="NCBI Taxonomy" id="710685"/>
    <lineage>
        <taxon>Bacteria</taxon>
        <taxon>Bacillati</taxon>
        <taxon>Actinomycetota</taxon>
        <taxon>Actinomycetes</taxon>
        <taxon>Mycobacteriales</taxon>
        <taxon>Mycobacteriaceae</taxon>
        <taxon>Mycolicibacterium</taxon>
    </lineage>
</organism>